<dbReference type="AlphaFoldDB" id="A0A9Q0FAQ5"/>
<dbReference type="SUPFAM" id="SSF81383">
    <property type="entry name" value="F-box domain"/>
    <property type="match status" value="1"/>
</dbReference>
<comment type="caution">
    <text evidence="2">The sequence shown here is derived from an EMBL/GenBank/DDBJ whole genome shotgun (WGS) entry which is preliminary data.</text>
</comment>
<dbReference type="InterPro" id="IPR051304">
    <property type="entry name" value="SCF_F-box_domain"/>
</dbReference>
<protein>
    <recommendedName>
        <fullName evidence="1">F-box domain-containing protein</fullName>
    </recommendedName>
</protein>
<dbReference type="InterPro" id="IPR001810">
    <property type="entry name" value="F-box_dom"/>
</dbReference>
<evidence type="ECO:0000259" key="1">
    <source>
        <dbReference type="Pfam" id="PF00646"/>
    </source>
</evidence>
<dbReference type="Pfam" id="PF00646">
    <property type="entry name" value="F-box"/>
    <property type="match status" value="1"/>
</dbReference>
<accession>A0A9Q0FAQ5</accession>
<dbReference type="PANTHER" id="PTHR47123:SF6">
    <property type="entry name" value="F-BOX PROTEIN SKIP23-LIKE ISOFORM X1"/>
    <property type="match status" value="1"/>
</dbReference>
<feature type="domain" description="F-box" evidence="1">
    <location>
        <begin position="10"/>
        <end position="46"/>
    </location>
</feature>
<name>A0A9Q0FAQ5_9ROSI</name>
<keyword evidence="3" id="KW-1185">Reference proteome</keyword>
<evidence type="ECO:0000313" key="2">
    <source>
        <dbReference type="EMBL" id="KAJ4828038.1"/>
    </source>
</evidence>
<evidence type="ECO:0000313" key="3">
    <source>
        <dbReference type="Proteomes" id="UP001141552"/>
    </source>
</evidence>
<dbReference type="PANTHER" id="PTHR47123">
    <property type="entry name" value="F-BOX PROTEIN SKIP23"/>
    <property type="match status" value="1"/>
</dbReference>
<reference evidence="2" key="1">
    <citation type="submission" date="2022-02" db="EMBL/GenBank/DDBJ databases">
        <authorList>
            <person name="Henning P.M."/>
            <person name="McCubbin A.G."/>
            <person name="Shore J.S."/>
        </authorList>
    </citation>
    <scope>NUCLEOTIDE SEQUENCE</scope>
    <source>
        <strain evidence="2">F60SS</strain>
        <tissue evidence="2">Leaves</tissue>
    </source>
</reference>
<proteinExistence type="predicted"/>
<dbReference type="Proteomes" id="UP001141552">
    <property type="component" value="Unassembled WGS sequence"/>
</dbReference>
<dbReference type="EMBL" id="JAKUCV010006280">
    <property type="protein sequence ID" value="KAJ4828038.1"/>
    <property type="molecule type" value="Genomic_DNA"/>
</dbReference>
<reference evidence="2" key="2">
    <citation type="journal article" date="2023" name="Plants (Basel)">
        <title>Annotation of the Turnera subulata (Passifloraceae) Draft Genome Reveals the S-Locus Evolved after the Divergence of Turneroideae from Passifloroideae in a Stepwise Manner.</title>
        <authorList>
            <person name="Henning P.M."/>
            <person name="Roalson E.H."/>
            <person name="Mir W."/>
            <person name="McCubbin A.G."/>
            <person name="Shore J.S."/>
        </authorList>
    </citation>
    <scope>NUCLEOTIDE SEQUENCE</scope>
    <source>
        <strain evidence="2">F60SS</strain>
    </source>
</reference>
<dbReference type="OrthoDB" id="659294at2759"/>
<dbReference type="InterPro" id="IPR036047">
    <property type="entry name" value="F-box-like_dom_sf"/>
</dbReference>
<sequence length="242" mass="27370">MAAPTSYSLWSELPTDLLLKIVLCFENNYLDVLRFRAVCPSWRSSIPFPPAIPNLSPPDLVVERSTKQPPVVKSYKVVFKELAVFAVQPAVSHTATTPLILRTKPKPSKGVMMFESLNPPPMPKIKDGKAAAFDLRDFRVTRVRFDHCLESVDGRNSLVAIPSQVAISSSFPRYMVVAVLPDYHTVAMWRVGDGEWTLVKDLMFEDRRHCRFQSVVFLNDRFYAFDLSGLVNQLSEPFVAVH</sequence>
<organism evidence="2 3">
    <name type="scientific">Turnera subulata</name>
    <dbReference type="NCBI Taxonomy" id="218843"/>
    <lineage>
        <taxon>Eukaryota</taxon>
        <taxon>Viridiplantae</taxon>
        <taxon>Streptophyta</taxon>
        <taxon>Embryophyta</taxon>
        <taxon>Tracheophyta</taxon>
        <taxon>Spermatophyta</taxon>
        <taxon>Magnoliopsida</taxon>
        <taxon>eudicotyledons</taxon>
        <taxon>Gunneridae</taxon>
        <taxon>Pentapetalae</taxon>
        <taxon>rosids</taxon>
        <taxon>fabids</taxon>
        <taxon>Malpighiales</taxon>
        <taxon>Passifloraceae</taxon>
        <taxon>Turnera</taxon>
    </lineage>
</organism>
<gene>
    <name evidence="2" type="ORF">Tsubulata_036827</name>
</gene>